<dbReference type="RefSeq" id="WP_135711208.1">
    <property type="nucleotide sequence ID" value="NZ_CAAGTI010000002.1"/>
</dbReference>
<dbReference type="InterPro" id="IPR011119">
    <property type="entry name" value="Unchr_helicase_relaxase_TraI"/>
</dbReference>
<keyword evidence="3" id="KW-0808">Transferase</keyword>
<dbReference type="InterPro" id="IPR011093">
    <property type="entry name" value="TraI_2_C"/>
</dbReference>
<evidence type="ECO:0000313" key="3">
    <source>
        <dbReference type="EMBL" id="VGM56953.1"/>
    </source>
</evidence>
<proteinExistence type="predicted"/>
<protein>
    <submittedName>
        <fullName evidence="3">Pyruvate/2-oxoglutarate dehydrogenase complex, dihydrolipoamide acyltransferase (E2) component</fullName>
    </submittedName>
</protein>
<keyword evidence="3" id="KW-0012">Acyltransferase</keyword>
<dbReference type="Pfam" id="PF07515">
    <property type="entry name" value="TraI_2_C"/>
    <property type="match status" value="1"/>
</dbReference>
<dbReference type="AlphaFoldDB" id="A0A486W3S6"/>
<dbReference type="InterPro" id="IPR022391">
    <property type="entry name" value="ICE_relaxase_PFGI-1"/>
</dbReference>
<dbReference type="Gene3D" id="2.40.10.200">
    <property type="entry name" value="STY4665 C-terminal domain-like"/>
    <property type="match status" value="1"/>
</dbReference>
<accession>A0A486W3S6</accession>
<dbReference type="InterPro" id="IPR036388">
    <property type="entry name" value="WH-like_DNA-bd_sf"/>
</dbReference>
<gene>
    <name evidence="3" type="ORF">SAMEA4873563_05161</name>
</gene>
<feature type="domain" description="Uncharacterised" evidence="1">
    <location>
        <begin position="38"/>
        <end position="247"/>
    </location>
</feature>
<dbReference type="Pfam" id="PF07514">
    <property type="entry name" value="TraI_2"/>
    <property type="match status" value="1"/>
</dbReference>
<evidence type="ECO:0000259" key="2">
    <source>
        <dbReference type="Pfam" id="PF07515"/>
    </source>
</evidence>
<dbReference type="NCBIfam" id="TIGR03760">
    <property type="entry name" value="ICE_TraI_Pfluor"/>
    <property type="match status" value="1"/>
</dbReference>
<dbReference type="InterPro" id="IPR036390">
    <property type="entry name" value="WH_DNA-bd_sf"/>
</dbReference>
<dbReference type="EMBL" id="CAAHDH010000013">
    <property type="protein sequence ID" value="VGM56953.1"/>
    <property type="molecule type" value="Genomic_DNA"/>
</dbReference>
<sequence>MRDRIRTLRFLFSKGEPEPAHHVSAVTPAGYHAPRTVDTLCCSPLRKTCLQQIWENSSLPADVYHRFYITPLHGLLARVQNVPATQQGRWSQSDGFGDLTLQFTTCAVRLAKGYMFPPGAAPEEQAEQNVMWNTVIFWSALFWHLPLLASLEGELLDGKRWLPGITVPDSPYRFRFREADNSSAFAALAAGQLMPAEATGWLAENPEALGNLAGSLWNQHPAMPLIRSLMKQAAEKVESPSLEVSGANEKVNTLIEPALSVPQTPSDQEIELEPSVETTLKTTSSEAADLQGIQLASSIAPVPMADGSNLVSNEKAGESTECDPNETEKADTEMLLSLFSAIEEPDMTGTEACDEESSISTRTENEPEFSPLNELLTDADKPEINQTVAEDSFPEHAVEDNIPLHSINIDAQKTVIKKQTGTEFLRWLSEGLKSKRIDINQPDSRAHAVAGFIFLRVPDIFYLYIRESGAELSRDTIQMEFEKLHIHKVRRGERFIKAKLYHSPGKEGTFKPVSGYLVKTTHLFRGASSPEDSGLLSFL</sequence>
<feature type="domain" description="Putative conjugal transfer nickase/helicase TraI C-terminal" evidence="2">
    <location>
        <begin position="420"/>
        <end position="536"/>
    </location>
</feature>
<keyword evidence="3" id="KW-0670">Pyruvate</keyword>
<reference evidence="3" key="1">
    <citation type="submission" date="2019-03" db="EMBL/GenBank/DDBJ databases">
        <authorList>
            <consortium name="Pathogen Informatics"/>
        </authorList>
    </citation>
    <scope>NUCLEOTIDE SEQUENCE</scope>
    <source>
        <strain evidence="3">5012STDY7626362</strain>
    </source>
</reference>
<organism evidence="3">
    <name type="scientific">Klebsiella pneumoniae</name>
    <dbReference type="NCBI Taxonomy" id="573"/>
    <lineage>
        <taxon>Bacteria</taxon>
        <taxon>Pseudomonadati</taxon>
        <taxon>Pseudomonadota</taxon>
        <taxon>Gammaproteobacteria</taxon>
        <taxon>Enterobacterales</taxon>
        <taxon>Enterobacteriaceae</taxon>
        <taxon>Klebsiella/Raoultella group</taxon>
        <taxon>Klebsiella</taxon>
        <taxon>Klebsiella pneumoniae complex</taxon>
    </lineage>
</organism>
<evidence type="ECO:0000259" key="1">
    <source>
        <dbReference type="Pfam" id="PF07514"/>
    </source>
</evidence>
<dbReference type="Gene3D" id="1.10.10.10">
    <property type="entry name" value="Winged helix-like DNA-binding domain superfamily/Winged helix DNA-binding domain"/>
    <property type="match status" value="1"/>
</dbReference>
<dbReference type="GO" id="GO:0016746">
    <property type="term" value="F:acyltransferase activity"/>
    <property type="evidence" value="ECO:0007669"/>
    <property type="project" value="UniProtKB-KW"/>
</dbReference>
<name>A0A486W3S6_KLEPN</name>
<dbReference type="Gene3D" id="1.10.3210.40">
    <property type="match status" value="1"/>
</dbReference>
<dbReference type="SUPFAM" id="SSF46785">
    <property type="entry name" value="Winged helix' DNA-binding domain"/>
    <property type="match status" value="1"/>
</dbReference>